<accession>A0A641AQ69</accession>
<gene>
    <name evidence="2" type="ORF">ESP62_000980</name>
</gene>
<reference evidence="2" key="1">
    <citation type="submission" date="2019-09" db="EMBL/GenBank/DDBJ databases">
        <authorList>
            <person name="Li J."/>
        </authorList>
    </citation>
    <scope>NUCLEOTIDE SEQUENCE [LARGE SCALE GENOMIC DNA]</scope>
    <source>
        <strain evidence="2">NRBC 14897</strain>
    </source>
</reference>
<evidence type="ECO:0008006" key="4">
    <source>
        <dbReference type="Google" id="ProtNLM"/>
    </source>
</evidence>
<dbReference type="Proteomes" id="UP001515100">
    <property type="component" value="Unassembled WGS sequence"/>
</dbReference>
<evidence type="ECO:0000313" key="2">
    <source>
        <dbReference type="EMBL" id="KAA1379822.1"/>
    </source>
</evidence>
<protein>
    <recommendedName>
        <fullName evidence="4">DUF559 domain-containing protein</fullName>
    </recommendedName>
</protein>
<dbReference type="AlphaFoldDB" id="A0A641AQ69"/>
<keyword evidence="3" id="KW-1185">Reference proteome</keyword>
<dbReference type="EMBL" id="SDPP02000001">
    <property type="protein sequence ID" value="KAA1379822.1"/>
    <property type="molecule type" value="Genomic_DNA"/>
</dbReference>
<dbReference type="OrthoDB" id="3173471at2"/>
<sequence>MDGVVLHRTKVMPPLDDVGLTPAAAYIQYCATARLIDAIGVGDWLAHRRHLSIIELAELVRRDRWRPGAQQARQVLRHLDAGSRSLPESEVRLLLGFAGLPVPEVNVSIVVDGELLGIVDLLVREVMLALEYEGRQHAESIVQFNRDIQRYATFRRHGVEYLQVTHEMRTRPRTLVSRIHTRMVELGYDGPAPVFGRRWDELHAPIPAGAVRQSPIHNEKGDPATRPYRDGRPGRRSAAG</sequence>
<feature type="compositionally biased region" description="Basic and acidic residues" evidence="1">
    <location>
        <begin position="217"/>
        <end position="233"/>
    </location>
</feature>
<dbReference type="RefSeq" id="WP_129179702.1">
    <property type="nucleotide sequence ID" value="NZ_JAGIOG010000001.1"/>
</dbReference>
<organism evidence="2 3">
    <name type="scientific">Aeromicrobium fastidiosum</name>
    <dbReference type="NCBI Taxonomy" id="52699"/>
    <lineage>
        <taxon>Bacteria</taxon>
        <taxon>Bacillati</taxon>
        <taxon>Actinomycetota</taxon>
        <taxon>Actinomycetes</taxon>
        <taxon>Propionibacteriales</taxon>
        <taxon>Nocardioidaceae</taxon>
        <taxon>Aeromicrobium</taxon>
    </lineage>
</organism>
<evidence type="ECO:0000256" key="1">
    <source>
        <dbReference type="SAM" id="MobiDB-lite"/>
    </source>
</evidence>
<name>A0A641AQ69_9ACTN</name>
<feature type="region of interest" description="Disordered" evidence="1">
    <location>
        <begin position="209"/>
        <end position="240"/>
    </location>
</feature>
<comment type="caution">
    <text evidence="2">The sequence shown here is derived from an EMBL/GenBank/DDBJ whole genome shotgun (WGS) entry which is preliminary data.</text>
</comment>
<evidence type="ECO:0000313" key="3">
    <source>
        <dbReference type="Proteomes" id="UP001515100"/>
    </source>
</evidence>
<proteinExistence type="predicted"/>